<keyword evidence="4 7" id="KW-1133">Transmembrane helix</keyword>
<proteinExistence type="inferred from homology"/>
<evidence type="ECO:0000256" key="2">
    <source>
        <dbReference type="ARBA" id="ARBA00006434"/>
    </source>
</evidence>
<dbReference type="InterPro" id="IPR018212">
    <property type="entry name" value="Na/solute_symporter_CS"/>
</dbReference>
<gene>
    <name evidence="8" type="ORF">PCOR1329_LOCUS77362</name>
</gene>
<comment type="similarity">
    <text evidence="2 6">Belongs to the sodium:solute symporter (SSF) (TC 2.A.21) family.</text>
</comment>
<evidence type="ECO:0000256" key="5">
    <source>
        <dbReference type="ARBA" id="ARBA00023136"/>
    </source>
</evidence>
<feature type="transmembrane region" description="Helical" evidence="7">
    <location>
        <begin position="51"/>
        <end position="72"/>
    </location>
</feature>
<keyword evidence="9" id="KW-1185">Reference proteome</keyword>
<dbReference type="InterPro" id="IPR001734">
    <property type="entry name" value="Na/solute_symporter"/>
</dbReference>
<feature type="transmembrane region" description="Helical" evidence="7">
    <location>
        <begin position="112"/>
        <end position="134"/>
    </location>
</feature>
<reference evidence="8" key="1">
    <citation type="submission" date="2023-10" db="EMBL/GenBank/DDBJ databases">
        <authorList>
            <person name="Chen Y."/>
            <person name="Shah S."/>
            <person name="Dougan E. K."/>
            <person name="Thang M."/>
            <person name="Chan C."/>
        </authorList>
    </citation>
    <scope>NUCLEOTIDE SEQUENCE [LARGE SCALE GENOMIC DNA]</scope>
</reference>
<protein>
    <submittedName>
        <fullName evidence="8">Uncharacterized protein</fullName>
    </submittedName>
</protein>
<organism evidence="8 9">
    <name type="scientific">Prorocentrum cordatum</name>
    <dbReference type="NCBI Taxonomy" id="2364126"/>
    <lineage>
        <taxon>Eukaryota</taxon>
        <taxon>Sar</taxon>
        <taxon>Alveolata</taxon>
        <taxon>Dinophyceae</taxon>
        <taxon>Prorocentrales</taxon>
        <taxon>Prorocentraceae</taxon>
        <taxon>Prorocentrum</taxon>
    </lineage>
</organism>
<dbReference type="PROSITE" id="PS50283">
    <property type="entry name" value="NA_SOLUT_SYMP_3"/>
    <property type="match status" value="1"/>
</dbReference>
<comment type="caution">
    <text evidence="8">The sequence shown here is derived from an EMBL/GenBank/DDBJ whole genome shotgun (WGS) entry which is preliminary data.</text>
</comment>
<evidence type="ECO:0000313" key="9">
    <source>
        <dbReference type="Proteomes" id="UP001189429"/>
    </source>
</evidence>
<dbReference type="InterPro" id="IPR038377">
    <property type="entry name" value="Na/Glc_symporter_sf"/>
</dbReference>
<sequence length="156" mass="16891">MFPDGLRGLMIVSMVLAMISSLDSVFNCVSTIFTLDVYKRFIDPAASNTKLVWVGRVMTAVAALVSILWLPIIHHNQQGLYLATQNALTHLSPTIVAVFLLGVLWPRANGEGAMAGLVIGFAFGIIRFVTNYWADPPCAAGSGGTFQCMNFNHMAL</sequence>
<dbReference type="PANTHER" id="PTHR11819">
    <property type="entry name" value="SOLUTE CARRIER FAMILY 5"/>
    <property type="match status" value="1"/>
</dbReference>
<dbReference type="PANTHER" id="PTHR11819:SF195">
    <property type="entry name" value="SODIUM_GLUCOSE COTRANSPORTER 4"/>
    <property type="match status" value="1"/>
</dbReference>
<keyword evidence="5 7" id="KW-0472">Membrane</keyword>
<accession>A0ABN9XJZ1</accession>
<dbReference type="Gene3D" id="1.20.1730.10">
    <property type="entry name" value="Sodium/glucose cotransporter"/>
    <property type="match status" value="1"/>
</dbReference>
<feature type="transmembrane region" description="Helical" evidence="7">
    <location>
        <begin position="87"/>
        <end position="105"/>
    </location>
</feature>
<name>A0ABN9XJZ1_9DINO</name>
<feature type="transmembrane region" description="Helical" evidence="7">
    <location>
        <begin position="6"/>
        <end position="30"/>
    </location>
</feature>
<dbReference type="Pfam" id="PF00474">
    <property type="entry name" value="SSF"/>
    <property type="match status" value="1"/>
</dbReference>
<dbReference type="PROSITE" id="PS00457">
    <property type="entry name" value="NA_SOLUT_SYMP_2"/>
    <property type="match status" value="1"/>
</dbReference>
<evidence type="ECO:0000256" key="6">
    <source>
        <dbReference type="RuleBase" id="RU362091"/>
    </source>
</evidence>
<dbReference type="EMBL" id="CAUYUJ010020700">
    <property type="protein sequence ID" value="CAK0899947.1"/>
    <property type="molecule type" value="Genomic_DNA"/>
</dbReference>
<evidence type="ECO:0000313" key="8">
    <source>
        <dbReference type="EMBL" id="CAK0899947.1"/>
    </source>
</evidence>
<evidence type="ECO:0000256" key="3">
    <source>
        <dbReference type="ARBA" id="ARBA00022692"/>
    </source>
</evidence>
<comment type="subcellular location">
    <subcellularLocation>
        <location evidence="1">Membrane</location>
        <topology evidence="1">Multi-pass membrane protein</topology>
    </subcellularLocation>
</comment>
<feature type="non-terminal residue" evidence="8">
    <location>
        <position position="156"/>
    </location>
</feature>
<evidence type="ECO:0000256" key="1">
    <source>
        <dbReference type="ARBA" id="ARBA00004141"/>
    </source>
</evidence>
<evidence type="ECO:0000256" key="7">
    <source>
        <dbReference type="SAM" id="Phobius"/>
    </source>
</evidence>
<dbReference type="Proteomes" id="UP001189429">
    <property type="component" value="Unassembled WGS sequence"/>
</dbReference>
<keyword evidence="3 7" id="KW-0812">Transmembrane</keyword>
<evidence type="ECO:0000256" key="4">
    <source>
        <dbReference type="ARBA" id="ARBA00022989"/>
    </source>
</evidence>